<feature type="transmembrane region" description="Helical" evidence="1">
    <location>
        <begin position="185"/>
        <end position="203"/>
    </location>
</feature>
<dbReference type="InterPro" id="IPR052163">
    <property type="entry name" value="DGC-Regulatory_Protein"/>
</dbReference>
<dbReference type="Pfam" id="PF05227">
    <property type="entry name" value="CHASE3"/>
    <property type="match status" value="1"/>
</dbReference>
<dbReference type="PROSITE" id="PS50887">
    <property type="entry name" value="GGDEF"/>
    <property type="match status" value="1"/>
</dbReference>
<evidence type="ECO:0000313" key="3">
    <source>
        <dbReference type="EMBL" id="NML16387.1"/>
    </source>
</evidence>
<protein>
    <submittedName>
        <fullName evidence="3">Diguanylate cyclase</fullName>
    </submittedName>
</protein>
<dbReference type="SUPFAM" id="SSF55073">
    <property type="entry name" value="Nucleotide cyclase"/>
    <property type="match status" value="1"/>
</dbReference>
<keyword evidence="4" id="KW-1185">Reference proteome</keyword>
<gene>
    <name evidence="3" type="ORF">HHL10_15500</name>
</gene>
<dbReference type="InterPro" id="IPR007891">
    <property type="entry name" value="CHASE3"/>
</dbReference>
<dbReference type="InterPro" id="IPR000160">
    <property type="entry name" value="GGDEF_dom"/>
</dbReference>
<dbReference type="InterPro" id="IPR029787">
    <property type="entry name" value="Nucleotide_cyclase"/>
</dbReference>
<proteinExistence type="predicted"/>
<dbReference type="EMBL" id="JABBFW010000010">
    <property type="protein sequence ID" value="NML16387.1"/>
    <property type="molecule type" value="Genomic_DNA"/>
</dbReference>
<dbReference type="SMART" id="SM00267">
    <property type="entry name" value="GGDEF"/>
    <property type="match status" value="1"/>
</dbReference>
<organism evidence="3 4">
    <name type="scientific">Azohydromonas caseinilytica</name>
    <dbReference type="NCBI Taxonomy" id="2728836"/>
    <lineage>
        <taxon>Bacteria</taxon>
        <taxon>Pseudomonadati</taxon>
        <taxon>Pseudomonadota</taxon>
        <taxon>Betaproteobacteria</taxon>
        <taxon>Burkholderiales</taxon>
        <taxon>Sphaerotilaceae</taxon>
        <taxon>Azohydromonas</taxon>
    </lineage>
</organism>
<dbReference type="NCBIfam" id="TIGR00254">
    <property type="entry name" value="GGDEF"/>
    <property type="match status" value="1"/>
</dbReference>
<comment type="caution">
    <text evidence="3">The sequence shown here is derived from an EMBL/GenBank/DDBJ whole genome shotgun (WGS) entry which is preliminary data.</text>
</comment>
<reference evidence="3 4" key="1">
    <citation type="submission" date="2020-04" db="EMBL/GenBank/DDBJ databases">
        <title>Azohydromonas sp. isolated from soil.</title>
        <authorList>
            <person name="Dahal R.H."/>
        </authorList>
    </citation>
    <scope>NUCLEOTIDE SEQUENCE [LARGE SCALE GENOMIC DNA]</scope>
    <source>
        <strain evidence="3 4">G-1-1-14</strain>
    </source>
</reference>
<sequence>MLHRITRLLRLTQFLALLLVIGLGTAGYAALSDFERDSREVERTHAVLEQIGQIRHEALRSAVWLRNFMVVPDKDLLQRVRSRANEARQAADRLLALADHDPAQSRRLQPLRAKLLEVLDQYRGAANIGERQGAAALQSYLAARMEHGPVAELRELLDQAQQAERELLQSHTRHKDERFGLIRRLLAGGGVALAACLLGALALSGRLRHTGPDAVAQPGADALHDPLTGLLNRRGLEQQLAGLAREPRGHGHSIAVLAFDLDDFKAINERFSRTAGDQVLQEVACRLQQRCRGGDVIARVDGDGFVVVLRSIASRLDAETVAKRIRAQLMAPIPLGTAVLRIGASIGIALLHEDGTDMDALLRAADGRMCEVKKAGKQQVRSSTQILEPVGF</sequence>
<dbReference type="InterPro" id="IPR043128">
    <property type="entry name" value="Rev_trsase/Diguanyl_cyclase"/>
</dbReference>
<dbReference type="AlphaFoldDB" id="A0A848F8C5"/>
<accession>A0A848F8C5</accession>
<dbReference type="Gene3D" id="3.30.70.270">
    <property type="match status" value="1"/>
</dbReference>
<dbReference type="Pfam" id="PF00990">
    <property type="entry name" value="GGDEF"/>
    <property type="match status" value="1"/>
</dbReference>
<feature type="domain" description="GGDEF" evidence="2">
    <location>
        <begin position="252"/>
        <end position="385"/>
    </location>
</feature>
<evidence type="ECO:0000256" key="1">
    <source>
        <dbReference type="SAM" id="Phobius"/>
    </source>
</evidence>
<dbReference type="RefSeq" id="WP_169161296.1">
    <property type="nucleotide sequence ID" value="NZ_JABBFW010000010.1"/>
</dbReference>
<dbReference type="Proteomes" id="UP000574067">
    <property type="component" value="Unassembled WGS sequence"/>
</dbReference>
<dbReference type="CDD" id="cd01949">
    <property type="entry name" value="GGDEF"/>
    <property type="match status" value="1"/>
</dbReference>
<name>A0A848F8C5_9BURK</name>
<dbReference type="PANTHER" id="PTHR46663:SF2">
    <property type="entry name" value="GGDEF DOMAIN-CONTAINING PROTEIN"/>
    <property type="match status" value="1"/>
</dbReference>
<keyword evidence="1" id="KW-0812">Transmembrane</keyword>
<keyword evidence="1" id="KW-0472">Membrane</keyword>
<keyword evidence="1" id="KW-1133">Transmembrane helix</keyword>
<dbReference type="PANTHER" id="PTHR46663">
    <property type="entry name" value="DIGUANYLATE CYCLASE DGCT-RELATED"/>
    <property type="match status" value="1"/>
</dbReference>
<evidence type="ECO:0000313" key="4">
    <source>
        <dbReference type="Proteomes" id="UP000574067"/>
    </source>
</evidence>
<evidence type="ECO:0000259" key="2">
    <source>
        <dbReference type="PROSITE" id="PS50887"/>
    </source>
</evidence>